<dbReference type="PANTHER" id="PTHR24305">
    <property type="entry name" value="CYTOCHROME P450"/>
    <property type="match status" value="1"/>
</dbReference>
<keyword evidence="9" id="KW-1185">Reference proteome</keyword>
<evidence type="ECO:0000313" key="8">
    <source>
        <dbReference type="EMBL" id="KAK7749837.1"/>
    </source>
</evidence>
<dbReference type="Pfam" id="PF00067">
    <property type="entry name" value="p450"/>
    <property type="match status" value="2"/>
</dbReference>
<evidence type="ECO:0000256" key="5">
    <source>
        <dbReference type="ARBA" id="ARBA00023004"/>
    </source>
</evidence>
<proteinExistence type="inferred from homology"/>
<dbReference type="EMBL" id="JAJSPL020000001">
    <property type="protein sequence ID" value="KAK7749837.1"/>
    <property type="molecule type" value="Genomic_DNA"/>
</dbReference>
<keyword evidence="7" id="KW-0503">Monooxygenase</keyword>
<dbReference type="InterPro" id="IPR017972">
    <property type="entry name" value="Cyt_P450_CS"/>
</dbReference>
<dbReference type="PRINTS" id="PR00385">
    <property type="entry name" value="P450"/>
</dbReference>
<dbReference type="GO" id="GO:0020037">
    <property type="term" value="F:heme binding"/>
    <property type="evidence" value="ECO:0007669"/>
    <property type="project" value="InterPro"/>
</dbReference>
<dbReference type="PROSITE" id="PS00086">
    <property type="entry name" value="CYTOCHROME_P450"/>
    <property type="match status" value="1"/>
</dbReference>
<dbReference type="GO" id="GO:0004497">
    <property type="term" value="F:monooxygenase activity"/>
    <property type="evidence" value="ECO:0007669"/>
    <property type="project" value="UniProtKB-KW"/>
</dbReference>
<dbReference type="GO" id="GO:0005506">
    <property type="term" value="F:iron ion binding"/>
    <property type="evidence" value="ECO:0007669"/>
    <property type="project" value="InterPro"/>
</dbReference>
<organism evidence="8 9">
    <name type="scientific">Cytospora paraplurivora</name>
    <dbReference type="NCBI Taxonomy" id="2898453"/>
    <lineage>
        <taxon>Eukaryota</taxon>
        <taxon>Fungi</taxon>
        <taxon>Dikarya</taxon>
        <taxon>Ascomycota</taxon>
        <taxon>Pezizomycotina</taxon>
        <taxon>Sordariomycetes</taxon>
        <taxon>Sordariomycetidae</taxon>
        <taxon>Diaporthales</taxon>
        <taxon>Cytosporaceae</taxon>
        <taxon>Cytospora</taxon>
    </lineage>
</organism>
<sequence>MQGHVFRVGPNELSFASATSFKAIYGNRTAGEPKVTKDAFYDMFGSGFNEACLGSEKDPRKAGNKRGLFSAAFSAKALSEQEVIIQHCIDQFIEKLGILGSGPQGVDMVKWYEMVSFDILGEMAFGETFGCIEAESPHYWLDIILGHMLIITLMDNLRRYPLFLAAAKALPAKWTSSLRNKQTDFSREKVRQRLKKDADQRDFLTNVANKVRNGEVSAEEMAAHSSTIVGRFKRLEDIDITTTGQLPYLQAVIKEGLRIFPANSQGLPRRSPGMVVDGHFVPEGTEFYVSPWTVSHDERYFHDPMVFKPERWLDPNCTDVKEASQPFSLGPRGCIGKSFAYAQMSLELAKIVWKYDMELVNPDLDYEAECRMHFMWHKPKVNIRFSQRKI</sequence>
<dbReference type="SUPFAM" id="SSF48264">
    <property type="entry name" value="Cytochrome P450"/>
    <property type="match status" value="1"/>
</dbReference>
<keyword evidence="3 6" id="KW-0349">Heme</keyword>
<dbReference type="Proteomes" id="UP001320245">
    <property type="component" value="Unassembled WGS sequence"/>
</dbReference>
<dbReference type="InterPro" id="IPR036396">
    <property type="entry name" value="Cyt_P450_sf"/>
</dbReference>
<comment type="similarity">
    <text evidence="2 7">Belongs to the cytochrome P450 family.</text>
</comment>
<evidence type="ECO:0008006" key="10">
    <source>
        <dbReference type="Google" id="ProtNLM"/>
    </source>
</evidence>
<keyword evidence="4 6" id="KW-0479">Metal-binding</keyword>
<accession>A0AAN9YPJ5</accession>
<dbReference type="Gene3D" id="1.10.630.10">
    <property type="entry name" value="Cytochrome P450"/>
    <property type="match status" value="2"/>
</dbReference>
<comment type="caution">
    <text evidence="8">The sequence shown here is derived from an EMBL/GenBank/DDBJ whole genome shotgun (WGS) entry which is preliminary data.</text>
</comment>
<keyword evidence="7" id="KW-0560">Oxidoreductase</keyword>
<evidence type="ECO:0000256" key="1">
    <source>
        <dbReference type="ARBA" id="ARBA00001971"/>
    </source>
</evidence>
<keyword evidence="5 6" id="KW-0408">Iron</keyword>
<evidence type="ECO:0000313" key="9">
    <source>
        <dbReference type="Proteomes" id="UP001320245"/>
    </source>
</evidence>
<dbReference type="InterPro" id="IPR001128">
    <property type="entry name" value="Cyt_P450"/>
</dbReference>
<feature type="binding site" description="axial binding residue" evidence="6">
    <location>
        <position position="334"/>
    </location>
    <ligand>
        <name>heme</name>
        <dbReference type="ChEBI" id="CHEBI:30413"/>
    </ligand>
    <ligandPart>
        <name>Fe</name>
        <dbReference type="ChEBI" id="CHEBI:18248"/>
    </ligandPart>
</feature>
<evidence type="ECO:0000256" key="2">
    <source>
        <dbReference type="ARBA" id="ARBA00010617"/>
    </source>
</evidence>
<evidence type="ECO:0000256" key="7">
    <source>
        <dbReference type="RuleBase" id="RU000461"/>
    </source>
</evidence>
<evidence type="ECO:0000256" key="4">
    <source>
        <dbReference type="ARBA" id="ARBA00022723"/>
    </source>
</evidence>
<name>A0AAN9YPJ5_9PEZI</name>
<reference evidence="8 9" key="1">
    <citation type="journal article" date="2023" name="PLoS ONE">
        <title>Cytospora paraplurivora sp. nov. isolated from orchards with fruit tree decline syndrome in Ontario, Canada.</title>
        <authorList>
            <person name="Ilyukhin E."/>
            <person name="Nguyen H.D.T."/>
            <person name="Castle A.J."/>
            <person name="Ellouze W."/>
        </authorList>
    </citation>
    <scope>NUCLEOTIDE SEQUENCE [LARGE SCALE GENOMIC DNA]</scope>
    <source>
        <strain evidence="8 9">FDS-564</strain>
    </source>
</reference>
<dbReference type="InterPro" id="IPR050121">
    <property type="entry name" value="Cytochrome_P450_monoxygenase"/>
</dbReference>
<comment type="cofactor">
    <cofactor evidence="1 6">
        <name>heme</name>
        <dbReference type="ChEBI" id="CHEBI:30413"/>
    </cofactor>
</comment>
<dbReference type="InterPro" id="IPR002401">
    <property type="entry name" value="Cyt_P450_E_grp-I"/>
</dbReference>
<dbReference type="PRINTS" id="PR00463">
    <property type="entry name" value="EP450I"/>
</dbReference>
<dbReference type="CDD" id="cd11058">
    <property type="entry name" value="CYP60B-like"/>
    <property type="match status" value="1"/>
</dbReference>
<dbReference type="GO" id="GO:0016705">
    <property type="term" value="F:oxidoreductase activity, acting on paired donors, with incorporation or reduction of molecular oxygen"/>
    <property type="evidence" value="ECO:0007669"/>
    <property type="project" value="InterPro"/>
</dbReference>
<evidence type="ECO:0000256" key="3">
    <source>
        <dbReference type="ARBA" id="ARBA00022617"/>
    </source>
</evidence>
<dbReference type="AlphaFoldDB" id="A0AAN9YPJ5"/>
<gene>
    <name evidence="8" type="ORF">SLS53_000418</name>
</gene>
<dbReference type="PANTHER" id="PTHR24305:SF210">
    <property type="entry name" value="CYTOCHROME P450 MONOOXYGENASE ASQL-RELATED"/>
    <property type="match status" value="1"/>
</dbReference>
<protein>
    <recommendedName>
        <fullName evidence="10">Cytochrome P450 monooxygenase</fullName>
    </recommendedName>
</protein>
<evidence type="ECO:0000256" key="6">
    <source>
        <dbReference type="PIRSR" id="PIRSR602401-1"/>
    </source>
</evidence>